<accession>A0A0F9EXC3</accession>
<feature type="non-terminal residue" evidence="1">
    <location>
        <position position="1"/>
    </location>
</feature>
<name>A0A0F9EXC3_9ZZZZ</name>
<dbReference type="AlphaFoldDB" id="A0A0F9EXC3"/>
<gene>
    <name evidence="1" type="ORF">LCGC14_2100440</name>
</gene>
<reference evidence="1" key="1">
    <citation type="journal article" date="2015" name="Nature">
        <title>Complex archaea that bridge the gap between prokaryotes and eukaryotes.</title>
        <authorList>
            <person name="Spang A."/>
            <person name="Saw J.H."/>
            <person name="Jorgensen S.L."/>
            <person name="Zaremba-Niedzwiedzka K."/>
            <person name="Martijn J."/>
            <person name="Lind A.E."/>
            <person name="van Eijk R."/>
            <person name="Schleper C."/>
            <person name="Guy L."/>
            <person name="Ettema T.J."/>
        </authorList>
    </citation>
    <scope>NUCLEOTIDE SEQUENCE</scope>
</reference>
<sequence>VIDAILKLYEETFSDLGIEGKAQIIDIIANDLSSKNLARLLGNALGVIGVDELVHNLREYTDSHYTEN</sequence>
<proteinExistence type="predicted"/>
<evidence type="ECO:0000313" key="1">
    <source>
        <dbReference type="EMBL" id="KKL70881.1"/>
    </source>
</evidence>
<organism evidence="1">
    <name type="scientific">marine sediment metagenome</name>
    <dbReference type="NCBI Taxonomy" id="412755"/>
    <lineage>
        <taxon>unclassified sequences</taxon>
        <taxon>metagenomes</taxon>
        <taxon>ecological metagenomes</taxon>
    </lineage>
</organism>
<protein>
    <submittedName>
        <fullName evidence="1">Uncharacterized protein</fullName>
    </submittedName>
</protein>
<comment type="caution">
    <text evidence="1">The sequence shown here is derived from an EMBL/GenBank/DDBJ whole genome shotgun (WGS) entry which is preliminary data.</text>
</comment>
<dbReference type="EMBL" id="LAZR01025761">
    <property type="protein sequence ID" value="KKL70881.1"/>
    <property type="molecule type" value="Genomic_DNA"/>
</dbReference>